<dbReference type="NCBIfam" id="NF005916">
    <property type="entry name" value="PRK07910.1"/>
    <property type="match status" value="1"/>
</dbReference>
<evidence type="ECO:0000259" key="10">
    <source>
        <dbReference type="PROSITE" id="PS52004"/>
    </source>
</evidence>
<dbReference type="InterPro" id="IPR014030">
    <property type="entry name" value="Ketoacyl_synth_N"/>
</dbReference>
<comment type="subcellular location">
    <subcellularLocation>
        <location evidence="1">Cytoplasm</location>
    </subcellularLocation>
</comment>
<evidence type="ECO:0000256" key="8">
    <source>
        <dbReference type="ARBA" id="ARBA00023315"/>
    </source>
</evidence>
<keyword evidence="7" id="KW-0275">Fatty acid biosynthesis</keyword>
<evidence type="ECO:0000256" key="3">
    <source>
        <dbReference type="ARBA" id="ARBA00008467"/>
    </source>
</evidence>
<keyword evidence="8" id="KW-0012">Acyltransferase</keyword>
<evidence type="ECO:0000256" key="1">
    <source>
        <dbReference type="ARBA" id="ARBA00004496"/>
    </source>
</evidence>
<gene>
    <name evidence="11" type="ordered locus">Mspyr1_11830</name>
</gene>
<comment type="pathway">
    <text evidence="2">Lipid metabolism; mycolic acid biosynthesis.</text>
</comment>
<evidence type="ECO:0000256" key="6">
    <source>
        <dbReference type="ARBA" id="ARBA00022832"/>
    </source>
</evidence>
<protein>
    <submittedName>
        <fullName evidence="11">3-oxoacyl-(Acyl-carrier-protein) synthase</fullName>
    </submittedName>
</protein>
<keyword evidence="5 9" id="KW-0808">Transferase</keyword>
<accession>E6TGY5</accession>
<sequence>MGKFPDVVVTGVAMTTALGTDAESTWQALLEGRSGIRVLQDSFIEEFDLPVRIGGHLLETFDEQLTPKENYNLSYVQRMAVVLGRRVWEHAGSPDVDPNRLAVSIGTGMGGIEELLFAYENLRGARFDEVNPTAVQQYAPSGPSSAVALERHARAGVLAPVSACASGSEGVAQAWRQIIFGEADIAICGGVEARIEAVPIAGFAQMRIVMSTNNDDPEGACRPFDRDRDGFVFGEGGALLVIETEAHAKARGAKILGRLMGASITSDGFHMVAPDPNGERAGYAMSHAVELAGLASADIDHVNAHATGTTVGDVAEGIAINKALGGHKPAVYAPKGALGHSVGAVGAVESILTLFALRDGVIPPTRNLRNLDPEIDLDVVAGEPRRGRYEYAINNSFGFGGHNVSLVFGRA</sequence>
<dbReference type="SMART" id="SM00825">
    <property type="entry name" value="PKS_KS"/>
    <property type="match status" value="1"/>
</dbReference>
<dbReference type="PROSITE" id="PS52004">
    <property type="entry name" value="KS3_2"/>
    <property type="match status" value="1"/>
</dbReference>
<feature type="domain" description="Ketosynthase family 3 (KS3)" evidence="10">
    <location>
        <begin position="4"/>
        <end position="410"/>
    </location>
</feature>
<dbReference type="Proteomes" id="UP000008916">
    <property type="component" value="Chromosome"/>
</dbReference>
<evidence type="ECO:0000256" key="2">
    <source>
        <dbReference type="ARBA" id="ARBA00004796"/>
    </source>
</evidence>
<dbReference type="FunFam" id="3.40.47.10:FF:000029">
    <property type="entry name" value="3-oxoacyl-[acyl-carrier-protein] synthase 1"/>
    <property type="match status" value="1"/>
</dbReference>
<organism evidence="11 12">
    <name type="scientific">Mycolicibacterium gilvum (strain DSM 45189 / LMG 24558 / Spyr1)</name>
    <name type="common">Mycobacterium gilvum</name>
    <dbReference type="NCBI Taxonomy" id="278137"/>
    <lineage>
        <taxon>Bacteria</taxon>
        <taxon>Bacillati</taxon>
        <taxon>Actinomycetota</taxon>
        <taxon>Actinomycetes</taxon>
        <taxon>Mycobacteriales</taxon>
        <taxon>Mycobacteriaceae</taxon>
        <taxon>Mycolicibacterium</taxon>
    </lineage>
</organism>
<comment type="similarity">
    <text evidence="3 9">Belongs to the thiolase-like superfamily. Beta-ketoacyl-ACP synthases family.</text>
</comment>
<dbReference type="KEGG" id="msp:Mspyr1_11830"/>
<dbReference type="HOGENOM" id="CLU_000022_69_2_11"/>
<dbReference type="UniPathway" id="UPA00915"/>
<dbReference type="Pfam" id="PF02801">
    <property type="entry name" value="Ketoacyl-synt_C"/>
    <property type="match status" value="1"/>
</dbReference>
<dbReference type="RefSeq" id="WP_013470891.1">
    <property type="nucleotide sequence ID" value="NC_014814.1"/>
</dbReference>
<dbReference type="GO" id="GO:0030497">
    <property type="term" value="P:fatty acid elongation"/>
    <property type="evidence" value="ECO:0007669"/>
    <property type="project" value="UniProtKB-ARBA"/>
</dbReference>
<dbReference type="GO" id="GO:0004315">
    <property type="term" value="F:3-oxoacyl-[acyl-carrier-protein] synthase activity"/>
    <property type="evidence" value="ECO:0007669"/>
    <property type="project" value="TreeGrafter"/>
</dbReference>
<dbReference type="InterPro" id="IPR000794">
    <property type="entry name" value="Beta-ketoacyl_synthase"/>
</dbReference>
<dbReference type="NCBIfam" id="NF005589">
    <property type="entry name" value="PRK07314.1"/>
    <property type="match status" value="1"/>
</dbReference>
<keyword evidence="7" id="KW-0443">Lipid metabolism</keyword>
<dbReference type="Gene3D" id="3.40.47.10">
    <property type="match status" value="2"/>
</dbReference>
<dbReference type="FunFam" id="3.40.47.10:FF:000018">
    <property type="entry name" value="3-oxoacyl-[acyl-carrier-protein] synthase 2"/>
    <property type="match status" value="1"/>
</dbReference>
<dbReference type="Pfam" id="PF00109">
    <property type="entry name" value="ketoacyl-synt"/>
    <property type="match status" value="1"/>
</dbReference>
<dbReference type="InterPro" id="IPR014031">
    <property type="entry name" value="Ketoacyl_synth_C"/>
</dbReference>
<dbReference type="CDD" id="cd00834">
    <property type="entry name" value="KAS_I_II"/>
    <property type="match status" value="1"/>
</dbReference>
<dbReference type="InterPro" id="IPR020841">
    <property type="entry name" value="PKS_Beta-ketoAc_synthase_dom"/>
</dbReference>
<reference evidence="11 12" key="1">
    <citation type="journal article" date="2011" name="Stand. Genomic Sci.">
        <title>Complete genome sequence of Mycobacterium sp. strain (Spyr1) and reclassification to Mycobacterium gilvum Spyr1.</title>
        <authorList>
            <person name="Kallimanis A."/>
            <person name="Karabika E."/>
            <person name="Mavromatis K."/>
            <person name="Lapidus A."/>
            <person name="Labutti K.M."/>
            <person name="Liolios K."/>
            <person name="Ivanova N."/>
            <person name="Goodwin L."/>
            <person name="Woyke T."/>
            <person name="Velentzas A.D."/>
            <person name="Perisynakis A."/>
            <person name="Ouzounis C.C."/>
            <person name="Kyrpides N.C."/>
            <person name="Koukkou A.I."/>
            <person name="Drainas C."/>
        </authorList>
    </citation>
    <scope>NUCLEOTIDE SEQUENCE [LARGE SCALE GENOMIC DNA]</scope>
    <source>
        <strain evidence="12">DSM 45189 / LMG 24558 / Spyr1</strain>
    </source>
</reference>
<evidence type="ECO:0000313" key="12">
    <source>
        <dbReference type="Proteomes" id="UP000008916"/>
    </source>
</evidence>
<dbReference type="PANTHER" id="PTHR11712">
    <property type="entry name" value="POLYKETIDE SYNTHASE-RELATED"/>
    <property type="match status" value="1"/>
</dbReference>
<dbReference type="GO" id="GO:0005829">
    <property type="term" value="C:cytosol"/>
    <property type="evidence" value="ECO:0007669"/>
    <property type="project" value="TreeGrafter"/>
</dbReference>
<name>E6TGY5_MYCSR</name>
<evidence type="ECO:0000256" key="9">
    <source>
        <dbReference type="RuleBase" id="RU003694"/>
    </source>
</evidence>
<dbReference type="PANTHER" id="PTHR11712:SF336">
    <property type="entry name" value="3-OXOACYL-[ACYL-CARRIER-PROTEIN] SYNTHASE, MITOCHONDRIAL"/>
    <property type="match status" value="1"/>
</dbReference>
<dbReference type="EMBL" id="CP002385">
    <property type="protein sequence ID" value="ADT97865.1"/>
    <property type="molecule type" value="Genomic_DNA"/>
</dbReference>
<dbReference type="InterPro" id="IPR016039">
    <property type="entry name" value="Thiolase-like"/>
</dbReference>
<dbReference type="AlphaFoldDB" id="E6TGY5"/>
<evidence type="ECO:0000256" key="7">
    <source>
        <dbReference type="ARBA" id="ARBA00023160"/>
    </source>
</evidence>
<keyword evidence="12" id="KW-1185">Reference proteome</keyword>
<keyword evidence="4" id="KW-0444">Lipid biosynthesis</keyword>
<dbReference type="SUPFAM" id="SSF53901">
    <property type="entry name" value="Thiolase-like"/>
    <property type="match status" value="2"/>
</dbReference>
<evidence type="ECO:0000256" key="4">
    <source>
        <dbReference type="ARBA" id="ARBA00022516"/>
    </source>
</evidence>
<evidence type="ECO:0000313" key="11">
    <source>
        <dbReference type="EMBL" id="ADT97865.1"/>
    </source>
</evidence>
<keyword evidence="6" id="KW-0276">Fatty acid metabolism</keyword>
<proteinExistence type="inferred from homology"/>
<evidence type="ECO:0000256" key="5">
    <source>
        <dbReference type="ARBA" id="ARBA00022679"/>
    </source>
</evidence>